<evidence type="ECO:0000313" key="2">
    <source>
        <dbReference type="Proteomes" id="UP000887013"/>
    </source>
</evidence>
<dbReference type="AlphaFoldDB" id="A0A8X6PG97"/>
<name>A0A8X6PG97_NEPPI</name>
<sequence>MKLFSCKAETSLARDKGSRFMLMLFGKTHNGCVVSEKSRFLRTEVISLRGWRAPFFRAKRTCENLQDDNDRIPQMESEFSHLNYYQAVCCRFSN</sequence>
<gene>
    <name evidence="1" type="ORF">NPIL_556971</name>
</gene>
<accession>A0A8X6PG97</accession>
<keyword evidence="2" id="KW-1185">Reference proteome</keyword>
<reference evidence="1" key="1">
    <citation type="submission" date="2020-08" db="EMBL/GenBank/DDBJ databases">
        <title>Multicomponent nature underlies the extraordinary mechanical properties of spider dragline silk.</title>
        <authorList>
            <person name="Kono N."/>
            <person name="Nakamura H."/>
            <person name="Mori M."/>
            <person name="Yoshida Y."/>
            <person name="Ohtoshi R."/>
            <person name="Malay A.D."/>
            <person name="Moran D.A.P."/>
            <person name="Tomita M."/>
            <person name="Numata K."/>
            <person name="Arakawa K."/>
        </authorList>
    </citation>
    <scope>NUCLEOTIDE SEQUENCE</scope>
</reference>
<proteinExistence type="predicted"/>
<dbReference type="EMBL" id="BMAW01068131">
    <property type="protein sequence ID" value="GFT62892.1"/>
    <property type="molecule type" value="Genomic_DNA"/>
</dbReference>
<evidence type="ECO:0000313" key="1">
    <source>
        <dbReference type="EMBL" id="GFT62892.1"/>
    </source>
</evidence>
<organism evidence="1 2">
    <name type="scientific">Nephila pilipes</name>
    <name type="common">Giant wood spider</name>
    <name type="synonym">Nephila maculata</name>
    <dbReference type="NCBI Taxonomy" id="299642"/>
    <lineage>
        <taxon>Eukaryota</taxon>
        <taxon>Metazoa</taxon>
        <taxon>Ecdysozoa</taxon>
        <taxon>Arthropoda</taxon>
        <taxon>Chelicerata</taxon>
        <taxon>Arachnida</taxon>
        <taxon>Araneae</taxon>
        <taxon>Araneomorphae</taxon>
        <taxon>Entelegynae</taxon>
        <taxon>Araneoidea</taxon>
        <taxon>Nephilidae</taxon>
        <taxon>Nephila</taxon>
    </lineage>
</organism>
<protein>
    <submittedName>
        <fullName evidence="1">Uncharacterized protein</fullName>
    </submittedName>
</protein>
<comment type="caution">
    <text evidence="1">The sequence shown here is derived from an EMBL/GenBank/DDBJ whole genome shotgun (WGS) entry which is preliminary data.</text>
</comment>
<dbReference type="Proteomes" id="UP000887013">
    <property type="component" value="Unassembled WGS sequence"/>
</dbReference>